<feature type="active site" evidence="5 6">
    <location>
        <position position="243"/>
    </location>
</feature>
<dbReference type="PANTHER" id="PTHR10183">
    <property type="entry name" value="CALPAIN"/>
    <property type="match status" value="1"/>
</dbReference>
<dbReference type="CDD" id="cd00044">
    <property type="entry name" value="CysPc"/>
    <property type="match status" value="1"/>
</dbReference>
<dbReference type="GO" id="GO:0006508">
    <property type="term" value="P:proteolysis"/>
    <property type="evidence" value="ECO:0007669"/>
    <property type="project" value="UniProtKB-KW"/>
</dbReference>
<comment type="similarity">
    <text evidence="1">Belongs to the peptidase C2 family.</text>
</comment>
<proteinExistence type="inferred from homology"/>
<dbReference type="InterPro" id="IPR022682">
    <property type="entry name" value="Calpain_domain_III"/>
</dbReference>
<accession>A0A9D3N684</accession>
<dbReference type="GO" id="GO:0004198">
    <property type="term" value="F:calcium-dependent cysteine-type endopeptidase activity"/>
    <property type="evidence" value="ECO:0007669"/>
    <property type="project" value="InterPro"/>
</dbReference>
<dbReference type="AlphaFoldDB" id="A0A9D3N684"/>
<gene>
    <name evidence="8" type="ORF">KOW79_021582</name>
</gene>
<keyword evidence="9" id="KW-1185">Reference proteome</keyword>
<dbReference type="SUPFAM" id="SSF49758">
    <property type="entry name" value="Calpain large subunit, middle domain (domain III)"/>
    <property type="match status" value="1"/>
</dbReference>
<protein>
    <recommendedName>
        <fullName evidence="7">Calpain catalytic domain-containing protein</fullName>
    </recommendedName>
</protein>
<keyword evidence="2 6" id="KW-0645">Protease</keyword>
<dbReference type="FunFam" id="3.90.70.10:FF:000001">
    <property type="entry name" value="Calpain-1 catalytic subunit"/>
    <property type="match status" value="1"/>
</dbReference>
<evidence type="ECO:0000256" key="4">
    <source>
        <dbReference type="ARBA" id="ARBA00022807"/>
    </source>
</evidence>
<dbReference type="Proteomes" id="UP000824219">
    <property type="component" value="Linkage Group LG27"/>
</dbReference>
<dbReference type="InterPro" id="IPR033883">
    <property type="entry name" value="C2_III"/>
</dbReference>
<dbReference type="Gene3D" id="2.60.120.380">
    <property type="match status" value="1"/>
</dbReference>
<organism evidence="8 9">
    <name type="scientific">Hemibagrus wyckioides</name>
    <dbReference type="NCBI Taxonomy" id="337641"/>
    <lineage>
        <taxon>Eukaryota</taxon>
        <taxon>Metazoa</taxon>
        <taxon>Chordata</taxon>
        <taxon>Craniata</taxon>
        <taxon>Vertebrata</taxon>
        <taxon>Euteleostomi</taxon>
        <taxon>Actinopterygii</taxon>
        <taxon>Neopterygii</taxon>
        <taxon>Teleostei</taxon>
        <taxon>Ostariophysi</taxon>
        <taxon>Siluriformes</taxon>
        <taxon>Bagridae</taxon>
        <taxon>Hemibagrus</taxon>
    </lineage>
</organism>
<sequence length="471" mass="53180">MSASKYLNQDYEVLRRQCLKEGKLFCDPCFPAASESLGYNELGPNSAKAKGVEWKRPGELCPEPQKPQFIAEGATRTDVCQGHLGDCWLMASIAALTLDQDILARVIHPEQNFTENYAGIFHFRLWQYGEWVDVVVDDKLPTKNGELLFVKSTEQTEFWSALLEKAYAKVNGCYENLSGGFASEAHEDFTGGIAEWYSLSKAPPNLFNIIEKALRRGSLLSTSIAASDKEIEHRSTEKLVKRHAYSITAAQKVRKSDTKVVELVRLRNPWGHIEWNGAWSDRSKEWDQVSPEDKAKLNYSAEDGEFWMAYADYIQRYSRLEICNLTPDSPSNDSVRCWNSCQFEGSWKKGISAGGCLNFPATFSTNPQFRVELDIDSNGDNKCSVLVALMQIGARQAKQKGGKNYSIAFYIYKHLSLGPDDLQRPAAQSEFMPKREVCQRFDLPLGEYVIIPATYGANQEADFLLRVFSEK</sequence>
<dbReference type="OrthoDB" id="424753at2759"/>
<keyword evidence="4 6" id="KW-0788">Thiol protease</keyword>
<evidence type="ECO:0000256" key="5">
    <source>
        <dbReference type="PIRSR" id="PIRSR622684-1"/>
    </source>
</evidence>
<evidence type="ECO:0000256" key="6">
    <source>
        <dbReference type="PROSITE-ProRule" id="PRU00239"/>
    </source>
</evidence>
<dbReference type="InterPro" id="IPR022683">
    <property type="entry name" value="Calpain_III"/>
</dbReference>
<dbReference type="Pfam" id="PF01067">
    <property type="entry name" value="Calpain_III"/>
    <property type="match status" value="1"/>
</dbReference>
<dbReference type="SUPFAM" id="SSF54001">
    <property type="entry name" value="Cysteine proteinases"/>
    <property type="match status" value="1"/>
</dbReference>
<dbReference type="InterPro" id="IPR038765">
    <property type="entry name" value="Papain-like_cys_pep_sf"/>
</dbReference>
<dbReference type="SMART" id="SM00720">
    <property type="entry name" value="calpain_III"/>
    <property type="match status" value="1"/>
</dbReference>
<feature type="active site" evidence="5 6">
    <location>
        <position position="268"/>
    </location>
</feature>
<dbReference type="SMART" id="SM00230">
    <property type="entry name" value="CysPc"/>
    <property type="match status" value="1"/>
</dbReference>
<dbReference type="InterPro" id="IPR000169">
    <property type="entry name" value="Pept_cys_AS"/>
</dbReference>
<dbReference type="InterPro" id="IPR036213">
    <property type="entry name" value="Calpain_III_sf"/>
</dbReference>
<dbReference type="InterPro" id="IPR022684">
    <property type="entry name" value="Calpain_cysteine_protease"/>
</dbReference>
<name>A0A9D3N684_9TELE</name>
<evidence type="ECO:0000259" key="7">
    <source>
        <dbReference type="PROSITE" id="PS50203"/>
    </source>
</evidence>
<dbReference type="PROSITE" id="PS00139">
    <property type="entry name" value="THIOL_PROTEASE_CYS"/>
    <property type="match status" value="1"/>
</dbReference>
<dbReference type="PRINTS" id="PR00704">
    <property type="entry name" value="CALPAIN"/>
</dbReference>
<dbReference type="PANTHER" id="PTHR10183:SF409">
    <property type="entry name" value="CALPAIN-8"/>
    <property type="match status" value="1"/>
</dbReference>
<evidence type="ECO:0000256" key="1">
    <source>
        <dbReference type="ARBA" id="ARBA00007623"/>
    </source>
</evidence>
<reference evidence="8 9" key="1">
    <citation type="submission" date="2021-06" db="EMBL/GenBank/DDBJ databases">
        <title>Chromosome-level genome assembly of the red-tail catfish (Hemibagrus wyckioides).</title>
        <authorList>
            <person name="Shao F."/>
        </authorList>
    </citation>
    <scope>NUCLEOTIDE SEQUENCE [LARGE SCALE GENOMIC DNA]</scope>
    <source>
        <strain evidence="8">EC202008001</strain>
        <tissue evidence="8">Blood</tissue>
    </source>
</reference>
<feature type="domain" description="Calpain catalytic" evidence="7">
    <location>
        <begin position="24"/>
        <end position="326"/>
    </location>
</feature>
<comment type="caution">
    <text evidence="8">The sequence shown here is derived from an EMBL/GenBank/DDBJ whole genome shotgun (WGS) entry which is preliminary data.</text>
</comment>
<keyword evidence="3 6" id="KW-0378">Hydrolase</keyword>
<dbReference type="PROSITE" id="PS50203">
    <property type="entry name" value="CALPAIN_CAT"/>
    <property type="match status" value="1"/>
</dbReference>
<dbReference type="EMBL" id="JAHKSW010000027">
    <property type="protein sequence ID" value="KAG7315494.1"/>
    <property type="molecule type" value="Genomic_DNA"/>
</dbReference>
<feature type="active site" evidence="5 6">
    <location>
        <position position="87"/>
    </location>
</feature>
<dbReference type="Pfam" id="PF00648">
    <property type="entry name" value="Peptidase_C2"/>
    <property type="match status" value="1"/>
</dbReference>
<dbReference type="CDD" id="cd00214">
    <property type="entry name" value="Calpain_III"/>
    <property type="match status" value="1"/>
</dbReference>
<evidence type="ECO:0000256" key="3">
    <source>
        <dbReference type="ARBA" id="ARBA00022801"/>
    </source>
</evidence>
<dbReference type="InterPro" id="IPR001300">
    <property type="entry name" value="Peptidase_C2_calpain_cat"/>
</dbReference>
<dbReference type="Gene3D" id="3.90.70.10">
    <property type="entry name" value="Cysteine proteinases"/>
    <property type="match status" value="1"/>
</dbReference>
<evidence type="ECO:0000313" key="8">
    <source>
        <dbReference type="EMBL" id="KAG7315494.1"/>
    </source>
</evidence>
<evidence type="ECO:0000313" key="9">
    <source>
        <dbReference type="Proteomes" id="UP000824219"/>
    </source>
</evidence>
<evidence type="ECO:0000256" key="2">
    <source>
        <dbReference type="ARBA" id="ARBA00022670"/>
    </source>
</evidence>
<dbReference type="GO" id="GO:0005737">
    <property type="term" value="C:cytoplasm"/>
    <property type="evidence" value="ECO:0007669"/>
    <property type="project" value="TreeGrafter"/>
</dbReference>